<name>F8NC69_9BACT</name>
<dbReference type="InterPro" id="IPR011990">
    <property type="entry name" value="TPR-like_helical_dom_sf"/>
</dbReference>
<keyword evidence="9" id="KW-1185">Reference proteome</keyword>
<evidence type="ECO:0000313" key="9">
    <source>
        <dbReference type="Proteomes" id="UP000002772"/>
    </source>
</evidence>
<dbReference type="InterPro" id="IPR012944">
    <property type="entry name" value="SusD_RagB_dom"/>
</dbReference>
<dbReference type="Pfam" id="PF07980">
    <property type="entry name" value="SusD_RagB"/>
    <property type="match status" value="1"/>
</dbReference>
<evidence type="ECO:0000313" key="8">
    <source>
        <dbReference type="EMBL" id="EGN58040.1"/>
    </source>
</evidence>
<dbReference type="Pfam" id="PF14322">
    <property type="entry name" value="SusD-like_3"/>
    <property type="match status" value="1"/>
</dbReference>
<reference evidence="9" key="1">
    <citation type="journal article" date="2011" name="Stand. Genomic Sci.">
        <title>Non-contiguous finished genome sequence of the opportunistic oral pathogen Prevotella multisaccharivorax type strain (PPPA20).</title>
        <authorList>
            <person name="Pati A."/>
            <person name="Gronow S."/>
            <person name="Lu M."/>
            <person name="Lapidus A."/>
            <person name="Nolan M."/>
            <person name="Lucas S."/>
            <person name="Hammon N."/>
            <person name="Deshpande S."/>
            <person name="Cheng J.F."/>
            <person name="Tapia R."/>
            <person name="Han C."/>
            <person name="Goodwin L."/>
            <person name="Pitluck S."/>
            <person name="Liolios K."/>
            <person name="Pagani I."/>
            <person name="Mavromatis K."/>
            <person name="Mikhailova N."/>
            <person name="Huntemann M."/>
            <person name="Chen A."/>
            <person name="Palaniappan K."/>
            <person name="Land M."/>
            <person name="Hauser L."/>
            <person name="Detter J.C."/>
            <person name="Brambilla E.M."/>
            <person name="Rohde M."/>
            <person name="Goker M."/>
            <person name="Woyke T."/>
            <person name="Bristow J."/>
            <person name="Eisen J.A."/>
            <person name="Markowitz V."/>
            <person name="Hugenholtz P."/>
            <person name="Kyrpides N.C."/>
            <person name="Klenk H.P."/>
            <person name="Ivanova N."/>
        </authorList>
    </citation>
    <scope>NUCLEOTIDE SEQUENCE [LARGE SCALE GENOMIC DNA]</scope>
    <source>
        <strain evidence="9">DSM 17128</strain>
    </source>
</reference>
<dbReference type="PROSITE" id="PS51257">
    <property type="entry name" value="PROKAR_LIPOPROTEIN"/>
    <property type="match status" value="1"/>
</dbReference>
<evidence type="ECO:0000256" key="4">
    <source>
        <dbReference type="ARBA" id="ARBA00023136"/>
    </source>
</evidence>
<comment type="subcellular location">
    <subcellularLocation>
        <location evidence="1">Cell outer membrane</location>
    </subcellularLocation>
</comment>
<dbReference type="STRING" id="688246.Premu_2687"/>
<dbReference type="eggNOG" id="COG1435">
    <property type="taxonomic scope" value="Bacteria"/>
</dbReference>
<evidence type="ECO:0000259" key="7">
    <source>
        <dbReference type="Pfam" id="PF14322"/>
    </source>
</evidence>
<dbReference type="OrthoDB" id="1109873at2"/>
<dbReference type="Gene3D" id="1.25.40.390">
    <property type="match status" value="1"/>
</dbReference>
<organism evidence="8 9">
    <name type="scientific">Hallella multisaccharivorax DSM 17128</name>
    <dbReference type="NCBI Taxonomy" id="688246"/>
    <lineage>
        <taxon>Bacteria</taxon>
        <taxon>Pseudomonadati</taxon>
        <taxon>Bacteroidota</taxon>
        <taxon>Bacteroidia</taxon>
        <taxon>Bacteroidales</taxon>
        <taxon>Prevotellaceae</taxon>
        <taxon>Hallella</taxon>
    </lineage>
</organism>
<evidence type="ECO:0000259" key="6">
    <source>
        <dbReference type="Pfam" id="PF07980"/>
    </source>
</evidence>
<accession>F8NC69</accession>
<feature type="domain" description="RagB/SusD" evidence="6">
    <location>
        <begin position="261"/>
        <end position="542"/>
    </location>
</feature>
<protein>
    <submittedName>
        <fullName evidence="8">RagB/SusD domain-containing protein</fullName>
    </submittedName>
</protein>
<feature type="domain" description="SusD-like N-terminal" evidence="7">
    <location>
        <begin position="99"/>
        <end position="207"/>
    </location>
</feature>
<dbReference type="SUPFAM" id="SSF48452">
    <property type="entry name" value="TPR-like"/>
    <property type="match status" value="1"/>
</dbReference>
<dbReference type="HOGENOM" id="CLU_015553_0_0_10"/>
<dbReference type="GO" id="GO:0009279">
    <property type="term" value="C:cell outer membrane"/>
    <property type="evidence" value="ECO:0007669"/>
    <property type="project" value="UniProtKB-SubCell"/>
</dbReference>
<dbReference type="InterPro" id="IPR033985">
    <property type="entry name" value="SusD-like_N"/>
</dbReference>
<proteinExistence type="inferred from homology"/>
<evidence type="ECO:0000256" key="5">
    <source>
        <dbReference type="ARBA" id="ARBA00023237"/>
    </source>
</evidence>
<dbReference type="EMBL" id="GL945017">
    <property type="protein sequence ID" value="EGN58040.1"/>
    <property type="molecule type" value="Genomic_DNA"/>
</dbReference>
<dbReference type="AlphaFoldDB" id="F8NC69"/>
<evidence type="ECO:0000256" key="1">
    <source>
        <dbReference type="ARBA" id="ARBA00004442"/>
    </source>
</evidence>
<keyword evidence="4" id="KW-0472">Membrane</keyword>
<evidence type="ECO:0000256" key="2">
    <source>
        <dbReference type="ARBA" id="ARBA00006275"/>
    </source>
</evidence>
<gene>
    <name evidence="8" type="ORF">Premu_2687</name>
</gene>
<dbReference type="Proteomes" id="UP000002772">
    <property type="component" value="Unassembled WGS sequence"/>
</dbReference>
<keyword evidence="5" id="KW-0998">Cell outer membrane</keyword>
<comment type="similarity">
    <text evidence="2">Belongs to the SusD family.</text>
</comment>
<dbReference type="RefSeq" id="WP_007575997.1">
    <property type="nucleotide sequence ID" value="NZ_BPTS01000002.1"/>
</dbReference>
<keyword evidence="3" id="KW-0732">Signal</keyword>
<sequence>MKNLKYYILAGTAAFSLTSCNDFLTTSPKDAMTPDMTWKTQDDVSKFLTGCYDGFVSSYEVTYWDATSDFAYGNFPWEGFRNIGNGTFTASDPGYSMYDFTIIRRCNTLLENAEKASFSSDATKKDLLAQCRFIRAYRYFILTECYGDVPIIDNFQTAQEAQVPRKAQAEVHKYIMDELNAIIPDLNAAPSQRGRVAKGAACALKMRLALYDGDFKTAKDAAQAIIDLGQYSLDTDYSNLFKVEGQTSPEIILAAQGLTNTYSLDMSYYFPNSVGGWSSVVPTQQCVDNYEMANGKAIDEAGSGYDPVHPFHGRDPRFAMSVIYPGCDWNGKVFNSLDKEIEGKKNPDYSTNADNATKTCYNWRKYADGLGQYAGGYTNANIAAIIFRYAEVLLTWAECENELNGPSDEVYNKIDQVRARVGMPKVDRTKYSTKEMLRELIHRERGSEFAGESIRRYDILRWKTTDGKMLAEKVLNVKLNRITGTLINSATKSDADPTMRATVDPTKTDFIEDRGFKDFNKLFPIPQDNIDKNPKLKQNPGYGAK</sequence>
<dbReference type="CDD" id="cd08977">
    <property type="entry name" value="SusD"/>
    <property type="match status" value="1"/>
</dbReference>
<evidence type="ECO:0000256" key="3">
    <source>
        <dbReference type="ARBA" id="ARBA00022729"/>
    </source>
</evidence>